<name>A0A9P1BVT4_9DINO</name>
<dbReference type="Pfam" id="PF13499">
    <property type="entry name" value="EF-hand_7"/>
    <property type="match status" value="1"/>
</dbReference>
<feature type="domain" description="EF-hand" evidence="2">
    <location>
        <begin position="5"/>
        <end position="40"/>
    </location>
</feature>
<dbReference type="Proteomes" id="UP001152797">
    <property type="component" value="Unassembled WGS sequence"/>
</dbReference>
<reference evidence="3" key="1">
    <citation type="submission" date="2022-10" db="EMBL/GenBank/DDBJ databases">
        <authorList>
            <person name="Chen Y."/>
            <person name="Dougan E. K."/>
            <person name="Chan C."/>
            <person name="Rhodes N."/>
            <person name="Thang M."/>
        </authorList>
    </citation>
    <scope>NUCLEOTIDE SEQUENCE</scope>
</reference>
<dbReference type="InterPro" id="IPR011992">
    <property type="entry name" value="EF-hand-dom_pair"/>
</dbReference>
<dbReference type="EMBL" id="CAMXCT020000557">
    <property type="protein sequence ID" value="CAL1133746.1"/>
    <property type="molecule type" value="Genomic_DNA"/>
</dbReference>
<feature type="domain" description="EF-hand" evidence="2">
    <location>
        <begin position="47"/>
        <end position="82"/>
    </location>
</feature>
<evidence type="ECO:0000313" key="5">
    <source>
        <dbReference type="Proteomes" id="UP001152797"/>
    </source>
</evidence>
<dbReference type="SUPFAM" id="SSF47473">
    <property type="entry name" value="EF-hand"/>
    <property type="match status" value="1"/>
</dbReference>
<dbReference type="Gene3D" id="1.10.238.10">
    <property type="entry name" value="EF-hand"/>
    <property type="match status" value="1"/>
</dbReference>
<evidence type="ECO:0000259" key="2">
    <source>
        <dbReference type="PROSITE" id="PS50222"/>
    </source>
</evidence>
<dbReference type="OrthoDB" id="428774at2759"/>
<dbReference type="InterPro" id="IPR002048">
    <property type="entry name" value="EF_hand_dom"/>
</dbReference>
<feature type="compositionally biased region" description="Polar residues" evidence="1">
    <location>
        <begin position="96"/>
        <end position="105"/>
    </location>
</feature>
<sequence>MGQSVQKVPAREMWLKLDQDQSGVLDRKEADTLLRLIWKTYKVQKPLSAEVVTNILAELDVNKDGKIVQKEFEELYDGLWEEMVQVYASPKAGSQAAGTSPTSKEAGSEEKQGSSTPPKSKSPKENAKANAEPNHIRCPHCAFEIDPRHLQRLKVPPEALSVAPGPWQGSSASAGYQAMPAISAAPVPASFFQTSHGWWAQSNGPS</sequence>
<accession>A0A9P1BVT4</accession>
<dbReference type="AlphaFoldDB" id="A0A9P1BVT4"/>
<dbReference type="EMBL" id="CAMXCT010000557">
    <property type="protein sequence ID" value="CAI3980371.1"/>
    <property type="molecule type" value="Genomic_DNA"/>
</dbReference>
<dbReference type="PROSITE" id="PS50222">
    <property type="entry name" value="EF_HAND_2"/>
    <property type="match status" value="2"/>
</dbReference>
<evidence type="ECO:0000313" key="4">
    <source>
        <dbReference type="EMBL" id="CAL4767683.1"/>
    </source>
</evidence>
<dbReference type="GO" id="GO:0005509">
    <property type="term" value="F:calcium ion binding"/>
    <property type="evidence" value="ECO:0007669"/>
    <property type="project" value="InterPro"/>
</dbReference>
<proteinExistence type="predicted"/>
<gene>
    <name evidence="3" type="ORF">C1SCF055_LOCUS8249</name>
</gene>
<dbReference type="EMBL" id="CAMXCT030000557">
    <property type="protein sequence ID" value="CAL4767683.1"/>
    <property type="molecule type" value="Genomic_DNA"/>
</dbReference>
<evidence type="ECO:0000313" key="3">
    <source>
        <dbReference type="EMBL" id="CAI3980371.1"/>
    </source>
</evidence>
<reference evidence="4 5" key="2">
    <citation type="submission" date="2024-05" db="EMBL/GenBank/DDBJ databases">
        <authorList>
            <person name="Chen Y."/>
            <person name="Shah S."/>
            <person name="Dougan E. K."/>
            <person name="Thang M."/>
            <person name="Chan C."/>
        </authorList>
    </citation>
    <scope>NUCLEOTIDE SEQUENCE [LARGE SCALE GENOMIC DNA]</scope>
</reference>
<keyword evidence="5" id="KW-1185">Reference proteome</keyword>
<organism evidence="3">
    <name type="scientific">Cladocopium goreaui</name>
    <dbReference type="NCBI Taxonomy" id="2562237"/>
    <lineage>
        <taxon>Eukaryota</taxon>
        <taxon>Sar</taxon>
        <taxon>Alveolata</taxon>
        <taxon>Dinophyceae</taxon>
        <taxon>Suessiales</taxon>
        <taxon>Symbiodiniaceae</taxon>
        <taxon>Cladocopium</taxon>
    </lineage>
</organism>
<protein>
    <submittedName>
        <fullName evidence="4">EF-hand domain-containing protein</fullName>
    </submittedName>
</protein>
<feature type="region of interest" description="Disordered" evidence="1">
    <location>
        <begin position="91"/>
        <end position="133"/>
    </location>
</feature>
<evidence type="ECO:0000256" key="1">
    <source>
        <dbReference type="SAM" id="MobiDB-lite"/>
    </source>
</evidence>
<comment type="caution">
    <text evidence="3">The sequence shown here is derived from an EMBL/GenBank/DDBJ whole genome shotgun (WGS) entry which is preliminary data.</text>
</comment>